<name>A0A7V8SW31_9BACT</name>
<evidence type="ECO:0000313" key="1">
    <source>
        <dbReference type="EMBL" id="MBA0084227.1"/>
    </source>
</evidence>
<keyword evidence="2" id="KW-1185">Reference proteome</keyword>
<sequence>MHIAPTTAQYEAWLGRHLRIIGADLELKHQQMRSAVFPFLRATYYRWAETWAGICGAAAAAPEVLAVGDLHVENFG</sequence>
<dbReference type="Proteomes" id="UP000567293">
    <property type="component" value="Unassembled WGS sequence"/>
</dbReference>
<proteinExistence type="predicted"/>
<accession>A0A7V8SW31</accession>
<reference evidence="1" key="1">
    <citation type="submission" date="2020-06" db="EMBL/GenBank/DDBJ databases">
        <title>Legume-microbial interactions unlock mineral nutrients during tropical forest succession.</title>
        <authorList>
            <person name="Epihov D.Z."/>
        </authorList>
    </citation>
    <scope>NUCLEOTIDE SEQUENCE [LARGE SCALE GENOMIC DNA]</scope>
    <source>
        <strain evidence="1">Pan2503</strain>
    </source>
</reference>
<gene>
    <name evidence="1" type="ORF">HRJ53_04460</name>
</gene>
<protein>
    <submittedName>
        <fullName evidence="1">DUF2252 family protein</fullName>
    </submittedName>
</protein>
<organism evidence="1 2">
    <name type="scientific">Candidatus Acidiferrum panamense</name>
    <dbReference type="NCBI Taxonomy" id="2741543"/>
    <lineage>
        <taxon>Bacteria</taxon>
        <taxon>Pseudomonadati</taxon>
        <taxon>Acidobacteriota</taxon>
        <taxon>Terriglobia</taxon>
        <taxon>Candidatus Acidiferrales</taxon>
        <taxon>Candidatus Acidiferrum</taxon>
    </lineage>
</organism>
<evidence type="ECO:0000313" key="2">
    <source>
        <dbReference type="Proteomes" id="UP000567293"/>
    </source>
</evidence>
<feature type="non-terminal residue" evidence="1">
    <location>
        <position position="76"/>
    </location>
</feature>
<dbReference type="InterPro" id="IPR018721">
    <property type="entry name" value="DUF2252"/>
</dbReference>
<dbReference type="Pfam" id="PF10009">
    <property type="entry name" value="DUF2252"/>
    <property type="match status" value="1"/>
</dbReference>
<dbReference type="AlphaFoldDB" id="A0A7V8SW31"/>
<comment type="caution">
    <text evidence="1">The sequence shown here is derived from an EMBL/GenBank/DDBJ whole genome shotgun (WGS) entry which is preliminary data.</text>
</comment>
<dbReference type="EMBL" id="JACDQQ010000429">
    <property type="protein sequence ID" value="MBA0084227.1"/>
    <property type="molecule type" value="Genomic_DNA"/>
</dbReference>